<keyword evidence="11" id="KW-1185">Reference proteome</keyword>
<evidence type="ECO:0000256" key="4">
    <source>
        <dbReference type="ARBA" id="ARBA00022777"/>
    </source>
</evidence>
<dbReference type="FunFam" id="3.30.200.20:FF:000042">
    <property type="entry name" value="Aurora kinase A"/>
    <property type="match status" value="1"/>
</dbReference>
<dbReference type="Pfam" id="PF00069">
    <property type="entry name" value="Pkinase"/>
    <property type="match status" value="1"/>
</dbReference>
<dbReference type="GO" id="GO:0004674">
    <property type="term" value="F:protein serine/threonine kinase activity"/>
    <property type="evidence" value="ECO:0007669"/>
    <property type="project" value="UniProtKB-KW"/>
</dbReference>
<dbReference type="PROSITE" id="PS00107">
    <property type="entry name" value="PROTEIN_KINASE_ATP"/>
    <property type="match status" value="1"/>
</dbReference>
<evidence type="ECO:0000256" key="6">
    <source>
        <dbReference type="PROSITE-ProRule" id="PRU10141"/>
    </source>
</evidence>
<accession>A0A1X2H0E1</accession>
<keyword evidence="1 7" id="KW-0723">Serine/threonine-protein kinase</keyword>
<dbReference type="Gene3D" id="3.30.200.20">
    <property type="entry name" value="Phosphorylase Kinase, domain 1"/>
    <property type="match status" value="1"/>
</dbReference>
<protein>
    <submittedName>
        <fullName evidence="10">Kinase-like domain-containing protein</fullName>
    </submittedName>
</protein>
<dbReference type="STRING" id="13706.A0A1X2H0E1"/>
<dbReference type="GO" id="GO:0005524">
    <property type="term" value="F:ATP binding"/>
    <property type="evidence" value="ECO:0007669"/>
    <property type="project" value="UniProtKB-UniRule"/>
</dbReference>
<dbReference type="OrthoDB" id="40902at2759"/>
<feature type="binding site" evidence="6">
    <location>
        <position position="75"/>
    </location>
    <ligand>
        <name>ATP</name>
        <dbReference type="ChEBI" id="CHEBI:30616"/>
    </ligand>
</feature>
<dbReference type="PROSITE" id="PS00108">
    <property type="entry name" value="PROTEIN_KINASE_ST"/>
    <property type="match status" value="1"/>
</dbReference>
<dbReference type="SUPFAM" id="SSF56112">
    <property type="entry name" value="Protein kinase-like (PK-like)"/>
    <property type="match status" value="1"/>
</dbReference>
<feature type="compositionally biased region" description="Acidic residues" evidence="8">
    <location>
        <begin position="341"/>
        <end position="351"/>
    </location>
</feature>
<organism evidence="10 11">
    <name type="scientific">Syncephalastrum racemosum</name>
    <name type="common">Filamentous fungus</name>
    <dbReference type="NCBI Taxonomy" id="13706"/>
    <lineage>
        <taxon>Eukaryota</taxon>
        <taxon>Fungi</taxon>
        <taxon>Fungi incertae sedis</taxon>
        <taxon>Mucoromycota</taxon>
        <taxon>Mucoromycotina</taxon>
        <taxon>Mucoromycetes</taxon>
        <taxon>Mucorales</taxon>
        <taxon>Syncephalastraceae</taxon>
        <taxon>Syncephalastrum</taxon>
    </lineage>
</organism>
<keyword evidence="5 6" id="KW-0067">ATP-binding</keyword>
<feature type="region of interest" description="Disordered" evidence="8">
    <location>
        <begin position="341"/>
        <end position="362"/>
    </location>
</feature>
<evidence type="ECO:0000256" key="8">
    <source>
        <dbReference type="SAM" id="MobiDB-lite"/>
    </source>
</evidence>
<sequence length="362" mass="40737">MTKKTPLMKRIMTLFKKTHEKSDDGSYPPELEKEYTVTKKTLGVGSFAVVKECIHKSTGESYALKIILKKAIAGKEHMLTSELDILKQVRHPHIVSMHHMYESVDAVYIVTDLASGGELFQQLLEKGNYTEKDAASLVRQMLEGLSYLHEHDIVHRDIKPENLLFDTTDENAKLMITDFGLSKILKNHDDILMTACGTPGYVAPEVLLQTGHGKPVDLWSVGVITFTLLSGYTPFWGEDQTALFESIMSGKYEFDEEYWADISDSAKDMIDRLLTFDPAKRITAVEGLEHPWITGAQETDTTTARSANILPNIRKGFNSRQSLRSVVTAMALLSHWKNLEDVSEDESDSEDDVQHLNVKQTS</sequence>
<keyword evidence="2" id="KW-0808">Transferase</keyword>
<dbReference type="InterPro" id="IPR011009">
    <property type="entry name" value="Kinase-like_dom_sf"/>
</dbReference>
<dbReference type="InterPro" id="IPR008271">
    <property type="entry name" value="Ser/Thr_kinase_AS"/>
</dbReference>
<gene>
    <name evidence="10" type="ORF">BCR43DRAFT_499335</name>
</gene>
<dbReference type="CDD" id="cd05117">
    <property type="entry name" value="STKc_CAMK"/>
    <property type="match status" value="1"/>
</dbReference>
<dbReference type="FunFam" id="1.10.510.10:FF:000026">
    <property type="entry name" value="Calcium/calmodulin-dependent protein kinase type 1"/>
    <property type="match status" value="1"/>
</dbReference>
<evidence type="ECO:0000256" key="3">
    <source>
        <dbReference type="ARBA" id="ARBA00022741"/>
    </source>
</evidence>
<evidence type="ECO:0000256" key="2">
    <source>
        <dbReference type="ARBA" id="ARBA00022679"/>
    </source>
</evidence>
<evidence type="ECO:0000256" key="7">
    <source>
        <dbReference type="RuleBase" id="RU000304"/>
    </source>
</evidence>
<reference evidence="10 11" key="1">
    <citation type="submission" date="2016-07" db="EMBL/GenBank/DDBJ databases">
        <title>Pervasive Adenine N6-methylation of Active Genes in Fungi.</title>
        <authorList>
            <consortium name="DOE Joint Genome Institute"/>
            <person name="Mondo S.J."/>
            <person name="Dannebaum R.O."/>
            <person name="Kuo R.C."/>
            <person name="Labutti K."/>
            <person name="Haridas S."/>
            <person name="Kuo A."/>
            <person name="Salamov A."/>
            <person name="Ahrendt S.R."/>
            <person name="Lipzen A."/>
            <person name="Sullivan W."/>
            <person name="Andreopoulos W.B."/>
            <person name="Clum A."/>
            <person name="Lindquist E."/>
            <person name="Daum C."/>
            <person name="Ramamoorthy G.K."/>
            <person name="Gryganskyi A."/>
            <person name="Culley D."/>
            <person name="Magnuson J.K."/>
            <person name="James T.Y."/>
            <person name="O'Malley M.A."/>
            <person name="Stajich J.E."/>
            <person name="Spatafora J.W."/>
            <person name="Visel A."/>
            <person name="Grigoriev I.V."/>
        </authorList>
    </citation>
    <scope>NUCLEOTIDE SEQUENCE [LARGE SCALE GENOMIC DNA]</scope>
    <source>
        <strain evidence="10 11">NRRL 2496</strain>
    </source>
</reference>
<evidence type="ECO:0000313" key="10">
    <source>
        <dbReference type="EMBL" id="ORY90454.1"/>
    </source>
</evidence>
<comment type="caution">
    <text evidence="10">The sequence shown here is derived from an EMBL/GenBank/DDBJ whole genome shotgun (WGS) entry which is preliminary data.</text>
</comment>
<dbReference type="PROSITE" id="PS50011">
    <property type="entry name" value="PROTEIN_KINASE_DOM"/>
    <property type="match status" value="1"/>
</dbReference>
<keyword evidence="4 10" id="KW-0418">Kinase</keyword>
<evidence type="ECO:0000256" key="5">
    <source>
        <dbReference type="ARBA" id="ARBA00022840"/>
    </source>
</evidence>
<dbReference type="InterPro" id="IPR000719">
    <property type="entry name" value="Prot_kinase_dom"/>
</dbReference>
<dbReference type="AlphaFoldDB" id="A0A1X2H0E1"/>
<dbReference type="Proteomes" id="UP000242180">
    <property type="component" value="Unassembled WGS sequence"/>
</dbReference>
<feature type="domain" description="Protein kinase" evidence="9">
    <location>
        <begin position="36"/>
        <end position="293"/>
    </location>
</feature>
<dbReference type="PANTHER" id="PTHR24347">
    <property type="entry name" value="SERINE/THREONINE-PROTEIN KINASE"/>
    <property type="match status" value="1"/>
</dbReference>
<evidence type="ECO:0000313" key="11">
    <source>
        <dbReference type="Proteomes" id="UP000242180"/>
    </source>
</evidence>
<dbReference type="OMA" id="MGRAYNE"/>
<comment type="similarity">
    <text evidence="7">Belongs to the protein kinase superfamily.</text>
</comment>
<proteinExistence type="inferred from homology"/>
<evidence type="ECO:0000256" key="1">
    <source>
        <dbReference type="ARBA" id="ARBA00022527"/>
    </source>
</evidence>
<dbReference type="InterPro" id="IPR017441">
    <property type="entry name" value="Protein_kinase_ATP_BS"/>
</dbReference>
<dbReference type="EMBL" id="MCGN01000012">
    <property type="protein sequence ID" value="ORY90454.1"/>
    <property type="molecule type" value="Genomic_DNA"/>
</dbReference>
<keyword evidence="3 6" id="KW-0547">Nucleotide-binding</keyword>
<dbReference type="Gene3D" id="1.10.510.10">
    <property type="entry name" value="Transferase(Phosphotransferase) domain 1"/>
    <property type="match status" value="1"/>
</dbReference>
<dbReference type="InParanoid" id="A0A1X2H0E1"/>
<evidence type="ECO:0000259" key="9">
    <source>
        <dbReference type="PROSITE" id="PS50011"/>
    </source>
</evidence>
<dbReference type="SMART" id="SM00220">
    <property type="entry name" value="S_TKc"/>
    <property type="match status" value="1"/>
</dbReference>
<name>A0A1X2H0E1_SYNRA</name>